<evidence type="ECO:0000256" key="14">
    <source>
        <dbReference type="ARBA" id="ARBA00023098"/>
    </source>
</evidence>
<evidence type="ECO:0000256" key="5">
    <source>
        <dbReference type="ARBA" id="ARBA00010185"/>
    </source>
</evidence>
<dbReference type="PANTHER" id="PTHR46382">
    <property type="entry name" value="PHOSPHATIDATE CYTIDYLYLTRANSFERASE"/>
    <property type="match status" value="1"/>
</dbReference>
<feature type="transmembrane region" description="Helical" evidence="24">
    <location>
        <begin position="206"/>
        <end position="226"/>
    </location>
</feature>
<evidence type="ECO:0000256" key="7">
    <source>
        <dbReference type="ARBA" id="ARBA00019373"/>
    </source>
</evidence>
<sequence length="299" mass="32113">MTPKTKTFWERTFSTVILLSILGGAVAWDEPLGYGILIALFCNLTTIEWYRMLKGRAADRPLVLVGGLVYPWLLLLITQGVICSPQLQGAGLLSAVMLGGGGLALYSILAFARQILAMDYKGKSGQLALAGAAETILAFVYPVWLLCFAFWFCFKGCHEECHFLLWIVLVTKMSDIWAYVTGVPFGGKFITARFSPAVSPKKSWEGIIGSFIITTALGVLLGHGILASADTLFLTLFSAVIFVVAVFGDLAGSLIKRGLGVKDSGSLLPGIGGIFDLIDSPSFTVSLSLFILPVLCLIC</sequence>
<feature type="transmembrane region" description="Helical" evidence="24">
    <location>
        <begin position="34"/>
        <end position="50"/>
    </location>
</feature>
<protein>
    <recommendedName>
        <fullName evidence="7">Phosphatidate cytidylyltransferase</fullName>
        <ecNumber evidence="6">2.7.7.41</ecNumber>
    </recommendedName>
    <alternativeName>
        <fullName evidence="20">CDP-DAG synthase</fullName>
    </alternativeName>
    <alternativeName>
        <fullName evidence="22">CDP-DG synthase</fullName>
    </alternativeName>
    <alternativeName>
        <fullName evidence="18">CDP-diacylglycerol synthase</fullName>
    </alternativeName>
    <alternativeName>
        <fullName evidence="21">CDP-diglyceride pyrophosphorylase</fullName>
    </alternativeName>
    <alternativeName>
        <fullName evidence="23">CDP-diglyceride synthase</fullName>
    </alternativeName>
    <alternativeName>
        <fullName evidence="19">CTP:phosphatidate cytidylyltransferase</fullName>
    </alternativeName>
</protein>
<evidence type="ECO:0000256" key="8">
    <source>
        <dbReference type="ARBA" id="ARBA00022475"/>
    </source>
</evidence>
<feature type="transmembrane region" description="Helical" evidence="24">
    <location>
        <begin position="163"/>
        <end position="185"/>
    </location>
</feature>
<keyword evidence="15 24" id="KW-0472">Membrane</keyword>
<dbReference type="EC" id="2.7.7.41" evidence="6"/>
<keyword evidence="17" id="KW-1208">Phospholipid metabolism</keyword>
<feature type="transmembrane region" description="Helical" evidence="24">
    <location>
        <begin position="94"/>
        <end position="116"/>
    </location>
</feature>
<name>A0A9D2AGK1_9BACT</name>
<evidence type="ECO:0000256" key="22">
    <source>
        <dbReference type="ARBA" id="ARBA00032743"/>
    </source>
</evidence>
<evidence type="ECO:0000256" key="11">
    <source>
        <dbReference type="ARBA" id="ARBA00022692"/>
    </source>
</evidence>
<dbReference type="AlphaFoldDB" id="A0A9D2AGK1"/>
<evidence type="ECO:0000256" key="6">
    <source>
        <dbReference type="ARBA" id="ARBA00012487"/>
    </source>
</evidence>
<evidence type="ECO:0000256" key="21">
    <source>
        <dbReference type="ARBA" id="ARBA00032396"/>
    </source>
</evidence>
<dbReference type="Pfam" id="PF01148">
    <property type="entry name" value="CTP_transf_1"/>
    <property type="match status" value="1"/>
</dbReference>
<evidence type="ECO:0000256" key="4">
    <source>
        <dbReference type="ARBA" id="ARBA00005189"/>
    </source>
</evidence>
<gene>
    <name evidence="25" type="ORF">H9862_02285</name>
</gene>
<keyword evidence="8" id="KW-1003">Cell membrane</keyword>
<comment type="pathway">
    <text evidence="4">Lipid metabolism.</text>
</comment>
<evidence type="ECO:0000256" key="2">
    <source>
        <dbReference type="ARBA" id="ARBA00004651"/>
    </source>
</evidence>
<evidence type="ECO:0000256" key="3">
    <source>
        <dbReference type="ARBA" id="ARBA00005119"/>
    </source>
</evidence>
<evidence type="ECO:0000256" key="10">
    <source>
        <dbReference type="ARBA" id="ARBA00022679"/>
    </source>
</evidence>
<evidence type="ECO:0000313" key="25">
    <source>
        <dbReference type="EMBL" id="HIX19415.1"/>
    </source>
</evidence>
<keyword evidence="13 24" id="KW-1133">Transmembrane helix</keyword>
<evidence type="ECO:0000256" key="16">
    <source>
        <dbReference type="ARBA" id="ARBA00023209"/>
    </source>
</evidence>
<evidence type="ECO:0000256" key="18">
    <source>
        <dbReference type="ARBA" id="ARBA00029893"/>
    </source>
</evidence>
<proteinExistence type="inferred from homology"/>
<keyword evidence="16" id="KW-0594">Phospholipid biosynthesis</keyword>
<accession>A0A9D2AGK1</accession>
<dbReference type="GO" id="GO:0005886">
    <property type="term" value="C:plasma membrane"/>
    <property type="evidence" value="ECO:0007669"/>
    <property type="project" value="UniProtKB-SubCell"/>
</dbReference>
<evidence type="ECO:0000256" key="17">
    <source>
        <dbReference type="ARBA" id="ARBA00023264"/>
    </source>
</evidence>
<evidence type="ECO:0000256" key="19">
    <source>
        <dbReference type="ARBA" id="ARBA00031825"/>
    </source>
</evidence>
<keyword evidence="12 25" id="KW-0548">Nucleotidyltransferase</keyword>
<evidence type="ECO:0000256" key="20">
    <source>
        <dbReference type="ARBA" id="ARBA00032253"/>
    </source>
</evidence>
<evidence type="ECO:0000256" key="15">
    <source>
        <dbReference type="ARBA" id="ARBA00023136"/>
    </source>
</evidence>
<evidence type="ECO:0000256" key="23">
    <source>
        <dbReference type="ARBA" id="ARBA00033406"/>
    </source>
</evidence>
<evidence type="ECO:0000256" key="13">
    <source>
        <dbReference type="ARBA" id="ARBA00022989"/>
    </source>
</evidence>
<evidence type="ECO:0000256" key="1">
    <source>
        <dbReference type="ARBA" id="ARBA00001698"/>
    </source>
</evidence>
<comment type="similarity">
    <text evidence="5">Belongs to the CDS family.</text>
</comment>
<feature type="transmembrane region" description="Helical" evidence="24">
    <location>
        <begin position="232"/>
        <end position="252"/>
    </location>
</feature>
<comment type="pathway">
    <text evidence="3">Phospholipid metabolism; CDP-diacylglycerol biosynthesis; CDP-diacylglycerol from sn-glycerol 3-phosphate: step 3/3.</text>
</comment>
<feature type="transmembrane region" description="Helical" evidence="24">
    <location>
        <begin position="128"/>
        <end position="151"/>
    </location>
</feature>
<organism evidence="25 26">
    <name type="scientific">Candidatus Akkermansia intestinigallinarum</name>
    <dbReference type="NCBI Taxonomy" id="2838431"/>
    <lineage>
        <taxon>Bacteria</taxon>
        <taxon>Pseudomonadati</taxon>
        <taxon>Verrucomicrobiota</taxon>
        <taxon>Verrucomicrobiia</taxon>
        <taxon>Verrucomicrobiales</taxon>
        <taxon>Akkermansiaceae</taxon>
        <taxon>Akkermansia</taxon>
    </lineage>
</organism>
<dbReference type="GO" id="GO:0004605">
    <property type="term" value="F:phosphatidate cytidylyltransferase activity"/>
    <property type="evidence" value="ECO:0007669"/>
    <property type="project" value="UniProtKB-EC"/>
</dbReference>
<keyword evidence="14" id="KW-0443">Lipid metabolism</keyword>
<keyword evidence="9" id="KW-0444">Lipid biosynthesis</keyword>
<evidence type="ECO:0000256" key="9">
    <source>
        <dbReference type="ARBA" id="ARBA00022516"/>
    </source>
</evidence>
<reference evidence="25" key="2">
    <citation type="submission" date="2021-04" db="EMBL/GenBank/DDBJ databases">
        <authorList>
            <person name="Gilroy R."/>
        </authorList>
    </citation>
    <scope>NUCLEOTIDE SEQUENCE</scope>
    <source>
        <strain evidence="25">14975</strain>
    </source>
</reference>
<reference evidence="25" key="1">
    <citation type="journal article" date="2021" name="PeerJ">
        <title>Extensive microbial diversity within the chicken gut microbiome revealed by metagenomics and culture.</title>
        <authorList>
            <person name="Gilroy R."/>
            <person name="Ravi A."/>
            <person name="Getino M."/>
            <person name="Pursley I."/>
            <person name="Horton D.L."/>
            <person name="Alikhan N.F."/>
            <person name="Baker D."/>
            <person name="Gharbi K."/>
            <person name="Hall N."/>
            <person name="Watson M."/>
            <person name="Adriaenssens E.M."/>
            <person name="Foster-Nyarko E."/>
            <person name="Jarju S."/>
            <person name="Secka A."/>
            <person name="Antonio M."/>
            <person name="Oren A."/>
            <person name="Chaudhuri R.R."/>
            <person name="La Ragione R."/>
            <person name="Hildebrand F."/>
            <person name="Pallen M.J."/>
        </authorList>
    </citation>
    <scope>NUCLEOTIDE SEQUENCE</scope>
    <source>
        <strain evidence="25">14975</strain>
    </source>
</reference>
<evidence type="ECO:0000313" key="26">
    <source>
        <dbReference type="Proteomes" id="UP000823964"/>
    </source>
</evidence>
<comment type="subcellular location">
    <subcellularLocation>
        <location evidence="2">Cell membrane</location>
        <topology evidence="2">Multi-pass membrane protein</topology>
    </subcellularLocation>
</comment>
<evidence type="ECO:0000256" key="12">
    <source>
        <dbReference type="ARBA" id="ARBA00022695"/>
    </source>
</evidence>
<dbReference type="PANTHER" id="PTHR46382:SF1">
    <property type="entry name" value="PHOSPHATIDATE CYTIDYLYLTRANSFERASE"/>
    <property type="match status" value="1"/>
</dbReference>
<keyword evidence="10" id="KW-0808">Transferase</keyword>
<dbReference type="Proteomes" id="UP000823964">
    <property type="component" value="Unassembled WGS sequence"/>
</dbReference>
<keyword evidence="11 24" id="KW-0812">Transmembrane</keyword>
<feature type="transmembrane region" description="Helical" evidence="24">
    <location>
        <begin position="62"/>
        <end position="82"/>
    </location>
</feature>
<feature type="transmembrane region" description="Helical" evidence="24">
    <location>
        <begin position="12"/>
        <end position="28"/>
    </location>
</feature>
<dbReference type="GO" id="GO:0016024">
    <property type="term" value="P:CDP-diacylglycerol biosynthetic process"/>
    <property type="evidence" value="ECO:0007669"/>
    <property type="project" value="TreeGrafter"/>
</dbReference>
<dbReference type="EMBL" id="DXFQ01000037">
    <property type="protein sequence ID" value="HIX19415.1"/>
    <property type="molecule type" value="Genomic_DNA"/>
</dbReference>
<comment type="catalytic activity">
    <reaction evidence="1">
        <text>a 1,2-diacyl-sn-glycero-3-phosphate + CTP + H(+) = a CDP-1,2-diacyl-sn-glycerol + diphosphate</text>
        <dbReference type="Rhea" id="RHEA:16229"/>
        <dbReference type="ChEBI" id="CHEBI:15378"/>
        <dbReference type="ChEBI" id="CHEBI:33019"/>
        <dbReference type="ChEBI" id="CHEBI:37563"/>
        <dbReference type="ChEBI" id="CHEBI:58332"/>
        <dbReference type="ChEBI" id="CHEBI:58608"/>
        <dbReference type="EC" id="2.7.7.41"/>
    </reaction>
</comment>
<evidence type="ECO:0000256" key="24">
    <source>
        <dbReference type="SAM" id="Phobius"/>
    </source>
</evidence>
<comment type="caution">
    <text evidence="25">The sequence shown here is derived from an EMBL/GenBank/DDBJ whole genome shotgun (WGS) entry which is preliminary data.</text>
</comment>